<dbReference type="Pfam" id="PF01370">
    <property type="entry name" value="Epimerase"/>
    <property type="match status" value="1"/>
</dbReference>
<protein>
    <recommendedName>
        <fullName evidence="3">NAD-dependent epimerase/dehydratase domain-containing protein</fullName>
    </recommendedName>
</protein>
<evidence type="ECO:0000256" key="1">
    <source>
        <dbReference type="ARBA" id="ARBA00004370"/>
    </source>
</evidence>
<dbReference type="SUPFAM" id="SSF51735">
    <property type="entry name" value="NAD(P)-binding Rossmann-fold domains"/>
    <property type="match status" value="1"/>
</dbReference>
<proteinExistence type="predicted"/>
<accession>A0ABM9B460</accession>
<dbReference type="InterPro" id="IPR036291">
    <property type="entry name" value="NAD(P)-bd_dom_sf"/>
</dbReference>
<reference evidence="4" key="1">
    <citation type="submission" date="2021-12" db="EMBL/GenBank/DDBJ databases">
        <authorList>
            <person name="Rodrigo-Torres L."/>
            <person name="Arahal R. D."/>
            <person name="Lucena T."/>
        </authorList>
    </citation>
    <scope>NUCLEOTIDE SEQUENCE</scope>
    <source>
        <strain evidence="4">CECT 8419</strain>
    </source>
</reference>
<dbReference type="PANTHER" id="PTHR14097:SF7">
    <property type="entry name" value="OXIDOREDUCTASE HTATIP2"/>
    <property type="match status" value="1"/>
</dbReference>
<dbReference type="RefSeq" id="WP_238751978.1">
    <property type="nucleotide sequence ID" value="NZ_CAKLPZ010000004.1"/>
</dbReference>
<gene>
    <name evidence="4" type="ORF">LEM8419_03038</name>
</gene>
<comment type="caution">
    <text evidence="4">The sequence shown here is derived from an EMBL/GenBank/DDBJ whole genome shotgun (WGS) entry which is preliminary data.</text>
</comment>
<evidence type="ECO:0000256" key="2">
    <source>
        <dbReference type="ARBA" id="ARBA00023136"/>
    </source>
</evidence>
<evidence type="ECO:0000313" key="4">
    <source>
        <dbReference type="EMBL" id="CAH1002121.1"/>
    </source>
</evidence>
<evidence type="ECO:0000259" key="3">
    <source>
        <dbReference type="Pfam" id="PF01370"/>
    </source>
</evidence>
<name>A0ABM9B460_9BACT</name>
<keyword evidence="5" id="KW-1185">Reference proteome</keyword>
<feature type="domain" description="NAD-dependent epimerase/dehydratase" evidence="3">
    <location>
        <begin position="15"/>
        <end position="110"/>
    </location>
</feature>
<dbReference type="Proteomes" id="UP000837803">
    <property type="component" value="Unassembled WGS sequence"/>
</dbReference>
<organism evidence="4 5">
    <name type="scientific">Neolewinella maritima</name>
    <dbReference type="NCBI Taxonomy" id="1383882"/>
    <lineage>
        <taxon>Bacteria</taxon>
        <taxon>Pseudomonadati</taxon>
        <taxon>Bacteroidota</taxon>
        <taxon>Saprospiria</taxon>
        <taxon>Saprospirales</taxon>
        <taxon>Lewinellaceae</taxon>
        <taxon>Neolewinella</taxon>
    </lineage>
</organism>
<comment type="subcellular location">
    <subcellularLocation>
        <location evidence="1">Membrane</location>
    </subcellularLocation>
</comment>
<dbReference type="InterPro" id="IPR001509">
    <property type="entry name" value="Epimerase_deHydtase"/>
</dbReference>
<dbReference type="PANTHER" id="PTHR14097">
    <property type="entry name" value="OXIDOREDUCTASE HTATIP2"/>
    <property type="match status" value="1"/>
</dbReference>
<evidence type="ECO:0000313" key="5">
    <source>
        <dbReference type="Proteomes" id="UP000837803"/>
    </source>
</evidence>
<keyword evidence="2" id="KW-0472">Membrane</keyword>
<sequence length="224" mass="25019">MSEGMEIVASRKTALLLGATGLVGNELLNQLLEHKAYSRVIAPTRRKLHRSSKKLDNPQIDFNKLARHRELFRCQDVFIAFGTTIKRAGSKEAFRRVDYDYIVEAARLAQASGANQCMLVSAAAADSESAFFYNRVKGETEEAVTRLDFWAIHIFRPGVLLGKRSELRIGEKIAASVTTLFRQISPKLLGEYNPTDARVLARKMIEAAQSILPGVRFHSAQDLL</sequence>
<dbReference type="Gene3D" id="3.40.50.720">
    <property type="entry name" value="NAD(P)-binding Rossmann-like Domain"/>
    <property type="match status" value="1"/>
</dbReference>
<dbReference type="EMBL" id="CAKLPZ010000004">
    <property type="protein sequence ID" value="CAH1002121.1"/>
    <property type="molecule type" value="Genomic_DNA"/>
</dbReference>